<organism evidence="7 8">
    <name type="scientific">Rhodococcoides trifolii</name>
    <dbReference type="NCBI Taxonomy" id="908250"/>
    <lineage>
        <taxon>Bacteria</taxon>
        <taxon>Bacillati</taxon>
        <taxon>Actinomycetota</taxon>
        <taxon>Actinomycetes</taxon>
        <taxon>Mycobacteriales</taxon>
        <taxon>Nocardiaceae</taxon>
        <taxon>Rhodococcoides</taxon>
    </lineage>
</organism>
<dbReference type="PANTHER" id="PTHR13799:SF14">
    <property type="entry name" value="GTP CYCLOHYDROLASE 1 TYPE 2 HOMOLOG"/>
    <property type="match status" value="1"/>
</dbReference>
<dbReference type="InterPro" id="IPR015867">
    <property type="entry name" value="N-reg_PII/ATP_PRibTrfase_C"/>
</dbReference>
<evidence type="ECO:0000313" key="7">
    <source>
        <dbReference type="EMBL" id="GGG04845.1"/>
    </source>
</evidence>
<evidence type="ECO:0000256" key="4">
    <source>
        <dbReference type="ARBA" id="ARBA00022723"/>
    </source>
</evidence>
<keyword evidence="8" id="KW-1185">Reference proteome</keyword>
<dbReference type="InterPro" id="IPR002678">
    <property type="entry name" value="DUF34/NIF3"/>
</dbReference>
<feature type="binding site" evidence="6">
    <location>
        <position position="106"/>
    </location>
    <ligand>
        <name>a divalent metal cation</name>
        <dbReference type="ChEBI" id="CHEBI:60240"/>
        <label>1</label>
    </ligand>
</feature>
<evidence type="ECO:0000256" key="2">
    <source>
        <dbReference type="ARBA" id="ARBA00011643"/>
    </source>
</evidence>
<comment type="similarity">
    <text evidence="1 5">Belongs to the GTP cyclohydrolase I type 2/NIF3 family.</text>
</comment>
<dbReference type="GO" id="GO:0005737">
    <property type="term" value="C:cytoplasm"/>
    <property type="evidence" value="ECO:0007669"/>
    <property type="project" value="TreeGrafter"/>
</dbReference>
<dbReference type="SUPFAM" id="SSF102705">
    <property type="entry name" value="NIF3 (NGG1p interacting factor 3)-like"/>
    <property type="match status" value="1"/>
</dbReference>
<feature type="binding site" evidence="6">
    <location>
        <position position="68"/>
    </location>
    <ligand>
        <name>a divalent metal cation</name>
        <dbReference type="ChEBI" id="CHEBI:60240"/>
        <label>1</label>
    </ligand>
</feature>
<accession>A0A917CZN8</accession>
<reference evidence="7" key="2">
    <citation type="submission" date="2020-09" db="EMBL/GenBank/DDBJ databases">
        <authorList>
            <person name="Sun Q."/>
            <person name="Sedlacek I."/>
        </authorList>
    </citation>
    <scope>NUCLEOTIDE SEQUENCE</scope>
    <source>
        <strain evidence="7">CCM 7905</strain>
    </source>
</reference>
<evidence type="ECO:0000256" key="1">
    <source>
        <dbReference type="ARBA" id="ARBA00006964"/>
    </source>
</evidence>
<dbReference type="InterPro" id="IPR017221">
    <property type="entry name" value="DUF34/NIF3_bac"/>
</dbReference>
<dbReference type="PIRSF" id="PIRSF037489">
    <property type="entry name" value="UCP037489_NIF3_YqfO"/>
    <property type="match status" value="1"/>
</dbReference>
<feature type="binding site" evidence="6">
    <location>
        <position position="335"/>
    </location>
    <ligand>
        <name>a divalent metal cation</name>
        <dbReference type="ChEBI" id="CHEBI:60240"/>
        <label>1</label>
    </ligand>
</feature>
<dbReference type="RefSeq" id="WP_188544525.1">
    <property type="nucleotide sequence ID" value="NZ_BMCU01000002.1"/>
</dbReference>
<dbReference type="AlphaFoldDB" id="A0A917CZN8"/>
<dbReference type="Proteomes" id="UP000654257">
    <property type="component" value="Unassembled WGS sequence"/>
</dbReference>
<protein>
    <recommendedName>
        <fullName evidence="3 5">GTP cyclohydrolase 1 type 2 homolog</fullName>
    </recommendedName>
</protein>
<dbReference type="GO" id="GO:0046872">
    <property type="term" value="F:metal ion binding"/>
    <property type="evidence" value="ECO:0007669"/>
    <property type="project" value="UniProtKB-UniRule"/>
</dbReference>
<evidence type="ECO:0000256" key="6">
    <source>
        <dbReference type="PIRSR" id="PIRSR602678-1"/>
    </source>
</evidence>
<dbReference type="NCBIfam" id="TIGR00486">
    <property type="entry name" value="YbgI_SA1388"/>
    <property type="match status" value="1"/>
</dbReference>
<dbReference type="EMBL" id="BMCU01000002">
    <property type="protein sequence ID" value="GGG04845.1"/>
    <property type="molecule type" value="Genomic_DNA"/>
</dbReference>
<reference evidence="7" key="1">
    <citation type="journal article" date="2014" name="Int. J. Syst. Evol. Microbiol.">
        <title>Complete genome sequence of Corynebacterium casei LMG S-19264T (=DSM 44701T), isolated from a smear-ripened cheese.</title>
        <authorList>
            <consortium name="US DOE Joint Genome Institute (JGI-PGF)"/>
            <person name="Walter F."/>
            <person name="Albersmeier A."/>
            <person name="Kalinowski J."/>
            <person name="Ruckert C."/>
        </authorList>
    </citation>
    <scope>NUCLEOTIDE SEQUENCE</scope>
    <source>
        <strain evidence="7">CCM 7905</strain>
    </source>
</reference>
<name>A0A917CZN8_9NOCA</name>
<dbReference type="InterPro" id="IPR036069">
    <property type="entry name" value="DUF34/NIF3_sf"/>
</dbReference>
<dbReference type="Gene3D" id="3.30.70.120">
    <property type="match status" value="1"/>
</dbReference>
<dbReference type="PANTHER" id="PTHR13799">
    <property type="entry name" value="NGG1 INTERACTING FACTOR 3"/>
    <property type="match status" value="1"/>
</dbReference>
<comment type="subunit">
    <text evidence="2">Homohexamer.</text>
</comment>
<dbReference type="FunFam" id="3.30.70.120:FF:000006">
    <property type="entry name" value="GTP cyclohydrolase 1 type 2 homolog"/>
    <property type="match status" value="1"/>
</dbReference>
<dbReference type="FunFam" id="3.40.1390.30:FF:000001">
    <property type="entry name" value="GTP cyclohydrolase 1 type 2"/>
    <property type="match status" value="1"/>
</dbReference>
<feature type="binding site" evidence="6">
    <location>
        <position position="339"/>
    </location>
    <ligand>
        <name>a divalent metal cation</name>
        <dbReference type="ChEBI" id="CHEBI:60240"/>
        <label>1</label>
    </ligand>
</feature>
<dbReference type="Gene3D" id="3.40.1390.30">
    <property type="entry name" value="NIF3 (NGG1p interacting factor 3)-like"/>
    <property type="match status" value="1"/>
</dbReference>
<sequence length="375" mass="39500">MDEVTVAEVIAAMDDAYPPHLAEDWDSVGLVCGDPSEPAAKVMFAVDATAGVVDEALAWGAQMLIVHHPLLLRGVDTVGAQTPKGALIHKLIRSRCALFTAHTNADSALPGVSDALADAVGLVDLRPLDEKPAPNIDKWVVFVPVADADSVREAMFAAGGGEIGDYRECSWSVTGLGQFRPTQGAHPVIGTVGAVEFVDESRLEMVAHRGVRSSMLAALKHAHPYEEPAFDVLEMASLPSGRGLGRVGRLRAPTTLRDFTASVKAALPQTVWGVRAAGNPDALVTTAAVSGGAGDSMLGAATKAGVDVFVTSDLRHHVVDEHLRAGGPAVIDVAHWAGEFPWCRQAKDMLDSRFGQRAGWATALTTVRTDPWTCG</sequence>
<feature type="binding site" evidence="6">
    <location>
        <position position="67"/>
    </location>
    <ligand>
        <name>a divalent metal cation</name>
        <dbReference type="ChEBI" id="CHEBI:60240"/>
        <label>1</label>
    </ligand>
</feature>
<keyword evidence="4 5" id="KW-0479">Metal-binding</keyword>
<gene>
    <name evidence="7" type="ORF">GCM10007304_18630</name>
</gene>
<comment type="caution">
    <text evidence="7">The sequence shown here is derived from an EMBL/GenBank/DDBJ whole genome shotgun (WGS) entry which is preliminary data.</text>
</comment>
<dbReference type="Pfam" id="PF01784">
    <property type="entry name" value="DUF34_NIF3"/>
    <property type="match status" value="1"/>
</dbReference>
<evidence type="ECO:0000256" key="3">
    <source>
        <dbReference type="ARBA" id="ARBA00022112"/>
    </source>
</evidence>
<proteinExistence type="inferred from homology"/>
<evidence type="ECO:0000313" key="8">
    <source>
        <dbReference type="Proteomes" id="UP000654257"/>
    </source>
</evidence>
<evidence type="ECO:0000256" key="5">
    <source>
        <dbReference type="PIRNR" id="PIRNR037489"/>
    </source>
</evidence>